<dbReference type="Pfam" id="PF00076">
    <property type="entry name" value="RRM_1"/>
    <property type="match status" value="2"/>
</dbReference>
<dbReference type="GO" id="GO:0006397">
    <property type="term" value="P:mRNA processing"/>
    <property type="evidence" value="ECO:0007669"/>
    <property type="project" value="UniProtKB-KW"/>
</dbReference>
<keyword evidence="10" id="KW-0238">DNA-binding</keyword>
<dbReference type="GO" id="GO:0003723">
    <property type="term" value="F:RNA binding"/>
    <property type="evidence" value="ECO:0007669"/>
    <property type="project" value="UniProtKB-UniRule"/>
</dbReference>
<dbReference type="InterPro" id="IPR012677">
    <property type="entry name" value="Nucleotide-bd_a/b_plait_sf"/>
</dbReference>
<evidence type="ECO:0000256" key="5">
    <source>
        <dbReference type="ARBA" id="ARBA00023163"/>
    </source>
</evidence>
<comment type="subcellular location">
    <subcellularLocation>
        <location evidence="1">Nucleus</location>
    </subcellularLocation>
</comment>
<accession>T2ME43</accession>
<dbReference type="PROSITE" id="PS50102">
    <property type="entry name" value="RRM"/>
    <property type="match status" value="2"/>
</dbReference>
<evidence type="ECO:0000256" key="4">
    <source>
        <dbReference type="ARBA" id="ARBA00023015"/>
    </source>
</evidence>
<dbReference type="GO" id="GO:0010468">
    <property type="term" value="P:regulation of gene expression"/>
    <property type="evidence" value="ECO:0007669"/>
    <property type="project" value="TreeGrafter"/>
</dbReference>
<keyword evidence="4" id="KW-0805">Transcription regulation</keyword>
<dbReference type="Gene3D" id="3.30.70.330">
    <property type="match status" value="2"/>
</dbReference>
<keyword evidence="8" id="KW-0694">RNA-binding</keyword>
<dbReference type="GO" id="GO:0005654">
    <property type="term" value="C:nucleoplasm"/>
    <property type="evidence" value="ECO:0007669"/>
    <property type="project" value="TreeGrafter"/>
</dbReference>
<dbReference type="CDD" id="cd19609">
    <property type="entry name" value="NTD_TDP-43"/>
    <property type="match status" value="1"/>
</dbReference>
<dbReference type="GO" id="GO:0003677">
    <property type="term" value="F:DNA binding"/>
    <property type="evidence" value="ECO:0007669"/>
    <property type="project" value="UniProtKB-KW"/>
</dbReference>
<dbReference type="SUPFAM" id="SSF54928">
    <property type="entry name" value="RNA-binding domain, RBD"/>
    <property type="match status" value="2"/>
</dbReference>
<keyword evidence="7" id="KW-0539">Nucleus</keyword>
<evidence type="ECO:0000256" key="8">
    <source>
        <dbReference type="PROSITE-ProRule" id="PRU00176"/>
    </source>
</evidence>
<dbReference type="GO" id="GO:0000785">
    <property type="term" value="C:chromatin"/>
    <property type="evidence" value="ECO:0007669"/>
    <property type="project" value="TreeGrafter"/>
</dbReference>
<keyword evidence="6" id="KW-0508">mRNA splicing</keyword>
<dbReference type="OrthoDB" id="2020831at2759"/>
<evidence type="ECO:0000313" key="10">
    <source>
        <dbReference type="EMBL" id="CDG70227.1"/>
    </source>
</evidence>
<dbReference type="InterPro" id="IPR035979">
    <property type="entry name" value="RBD_domain_sf"/>
</dbReference>
<organism evidence="10">
    <name type="scientific">Hydra vulgaris</name>
    <name type="common">Hydra</name>
    <name type="synonym">Hydra attenuata</name>
    <dbReference type="NCBI Taxonomy" id="6087"/>
    <lineage>
        <taxon>Eukaryota</taxon>
        <taxon>Metazoa</taxon>
        <taxon>Cnidaria</taxon>
        <taxon>Hydrozoa</taxon>
        <taxon>Hydroidolina</taxon>
        <taxon>Anthoathecata</taxon>
        <taxon>Aplanulata</taxon>
        <taxon>Hydridae</taxon>
        <taxon>Hydra</taxon>
    </lineage>
</organism>
<dbReference type="SMART" id="SM00360">
    <property type="entry name" value="RRM"/>
    <property type="match status" value="2"/>
</dbReference>
<evidence type="ECO:0000256" key="2">
    <source>
        <dbReference type="ARBA" id="ARBA00022664"/>
    </source>
</evidence>
<evidence type="ECO:0000256" key="3">
    <source>
        <dbReference type="ARBA" id="ARBA00022737"/>
    </source>
</evidence>
<keyword evidence="5" id="KW-0804">Transcription</keyword>
<keyword evidence="3" id="KW-0677">Repeat</keyword>
<gene>
    <name evidence="10" type="primary">TARDBP</name>
</gene>
<sequence length="364" mass="41316">MEPETEVAKTEIYPCYVKVADDDHVTDVIEIPTEKDGTIMLSTIQAQFPNAIGLKYKGSSGAWRGVRISGNILDPPFEGWGENVFCTTIQKTDSVKRKLDESPNREPEAKLVKTGTENDFLSDLIVLGLPYKATNQDLKDYFLKFGELAMYEIKIDPLTKESRGFAFIRFKNEAAAQKVLKVDHSILGRRCEVRLPKKKENKRVKLFIGRLPADTSEDDLRKYFSDYGELTDVYLPTPFRGFGFVTYAQADDAQIVLHKSHSLKGSRMNVTIAEPKGETRRDFGRRESSGRSSRQTFDFEDMRRLMYNNTRGYSSALTNGFLSNENYGYGKSRTVEPKEAVTFIPDAALQQATSRNFWAPESEK</sequence>
<dbReference type="Pfam" id="PF18694">
    <property type="entry name" value="TDP-43_N"/>
    <property type="match status" value="1"/>
</dbReference>
<dbReference type="EMBL" id="HAAD01003995">
    <property type="protein sequence ID" value="CDG70227.1"/>
    <property type="molecule type" value="mRNA"/>
</dbReference>
<feature type="domain" description="RRM" evidence="9">
    <location>
        <begin position="204"/>
        <end position="275"/>
    </location>
</feature>
<proteinExistence type="evidence at transcript level"/>
<evidence type="ECO:0000256" key="7">
    <source>
        <dbReference type="ARBA" id="ARBA00023242"/>
    </source>
</evidence>
<dbReference type="PANTHER" id="PTHR48033">
    <property type="entry name" value="RNA-BINDING (RRM/RBD/RNP MOTIFS) FAMILY PROTEIN"/>
    <property type="match status" value="1"/>
</dbReference>
<name>T2ME43_HYDVU</name>
<protein>
    <submittedName>
        <fullName evidence="10">TAR DNA-binding protein 43</fullName>
    </submittedName>
</protein>
<dbReference type="GO" id="GO:0008380">
    <property type="term" value="P:RNA splicing"/>
    <property type="evidence" value="ECO:0007669"/>
    <property type="project" value="UniProtKB-KW"/>
</dbReference>
<evidence type="ECO:0000256" key="6">
    <source>
        <dbReference type="ARBA" id="ARBA00023187"/>
    </source>
</evidence>
<evidence type="ECO:0000256" key="1">
    <source>
        <dbReference type="ARBA" id="ARBA00004123"/>
    </source>
</evidence>
<evidence type="ECO:0000259" key="9">
    <source>
        <dbReference type="PROSITE" id="PS50102"/>
    </source>
</evidence>
<dbReference type="PANTHER" id="PTHR48033:SF9">
    <property type="entry name" value="TAR DNA-BINDING PROTEIN 43"/>
    <property type="match status" value="1"/>
</dbReference>
<keyword evidence="2" id="KW-0507">mRNA processing</keyword>
<dbReference type="AlphaFoldDB" id="T2ME43"/>
<dbReference type="InterPro" id="IPR041105">
    <property type="entry name" value="TDP-43_N"/>
</dbReference>
<reference evidence="10" key="1">
    <citation type="journal article" date="2013" name="Genome Biol. Evol.">
        <title>Punctuated emergences of genetic and phenotypic innovations in eumetazoan, bilaterian, euteleostome, and hominidae ancestors.</title>
        <authorList>
            <person name="Wenger Y."/>
            <person name="Galliot B."/>
        </authorList>
    </citation>
    <scope>NUCLEOTIDE SEQUENCE</scope>
    <source>
        <tissue evidence="10">Whole animals</tissue>
    </source>
</reference>
<dbReference type="InterPro" id="IPR000504">
    <property type="entry name" value="RRM_dom"/>
</dbReference>
<feature type="domain" description="RRM" evidence="9">
    <location>
        <begin position="122"/>
        <end position="198"/>
    </location>
</feature>